<proteinExistence type="predicted"/>
<dbReference type="InterPro" id="IPR012902">
    <property type="entry name" value="N_methyl_site"/>
</dbReference>
<keyword evidence="4" id="KW-1133">Transmembrane helix</keyword>
<evidence type="ECO:0000313" key="6">
    <source>
        <dbReference type="EMBL" id="MCT4702779.1"/>
    </source>
</evidence>
<keyword evidence="5" id="KW-0472">Membrane</keyword>
<dbReference type="NCBIfam" id="NF007848">
    <property type="entry name" value="PRK10557.1"/>
    <property type="match status" value="1"/>
</dbReference>
<gene>
    <name evidence="6" type="ORF">MUA00_13395</name>
</gene>
<dbReference type="GO" id="GO:0016020">
    <property type="term" value="C:membrane"/>
    <property type="evidence" value="ECO:0007669"/>
    <property type="project" value="UniProtKB-SubCell"/>
</dbReference>
<dbReference type="RefSeq" id="WP_271123533.1">
    <property type="nucleotide sequence ID" value="NZ_JALHAN010000066.1"/>
</dbReference>
<keyword evidence="2" id="KW-0488">Methylation</keyword>
<protein>
    <submittedName>
        <fullName evidence="6">Prepilin peptidase-dependent protein</fullName>
    </submittedName>
</protein>
<evidence type="ECO:0000256" key="5">
    <source>
        <dbReference type="ARBA" id="ARBA00023136"/>
    </source>
</evidence>
<dbReference type="InterPro" id="IPR051621">
    <property type="entry name" value="T2SS_protein_J"/>
</dbReference>
<organism evidence="6 7">
    <name type="scientific">Dryocola boscaweniae</name>
    <dbReference type="NCBI Taxonomy" id="2925397"/>
    <lineage>
        <taxon>Bacteria</taxon>
        <taxon>Pseudomonadati</taxon>
        <taxon>Pseudomonadota</taxon>
        <taxon>Gammaproteobacteria</taxon>
        <taxon>Enterobacterales</taxon>
        <taxon>Enterobacteriaceae</taxon>
        <taxon>Dryocola</taxon>
    </lineage>
</organism>
<dbReference type="EMBL" id="JALHAP010000079">
    <property type="protein sequence ID" value="MCT4702779.1"/>
    <property type="molecule type" value="Genomic_DNA"/>
</dbReference>
<evidence type="ECO:0000256" key="2">
    <source>
        <dbReference type="ARBA" id="ARBA00022481"/>
    </source>
</evidence>
<comment type="subcellular location">
    <subcellularLocation>
        <location evidence="1">Membrane</location>
        <topology evidence="1">Single-pass membrane protein</topology>
    </subcellularLocation>
</comment>
<dbReference type="GO" id="GO:0015628">
    <property type="term" value="P:protein secretion by the type II secretion system"/>
    <property type="evidence" value="ECO:0007669"/>
    <property type="project" value="TreeGrafter"/>
</dbReference>
<name>A0A9X2WB83_9ENTR</name>
<evidence type="ECO:0000256" key="4">
    <source>
        <dbReference type="ARBA" id="ARBA00022989"/>
    </source>
</evidence>
<keyword evidence="7" id="KW-1185">Reference proteome</keyword>
<evidence type="ECO:0000256" key="1">
    <source>
        <dbReference type="ARBA" id="ARBA00004167"/>
    </source>
</evidence>
<comment type="caution">
    <text evidence="6">The sequence shown here is derived from an EMBL/GenBank/DDBJ whole genome shotgun (WGS) entry which is preliminary data.</text>
</comment>
<dbReference type="Proteomes" id="UP001150641">
    <property type="component" value="Unassembled WGS sequence"/>
</dbReference>
<evidence type="ECO:0000256" key="3">
    <source>
        <dbReference type="ARBA" id="ARBA00022692"/>
    </source>
</evidence>
<evidence type="ECO:0000313" key="7">
    <source>
        <dbReference type="Proteomes" id="UP001150641"/>
    </source>
</evidence>
<dbReference type="PANTHER" id="PTHR39583:SF3">
    <property type="entry name" value="PREPILIN PEPTIDASE-DEPENDENT PROTEIN B"/>
    <property type="match status" value="1"/>
</dbReference>
<dbReference type="Pfam" id="PF07963">
    <property type="entry name" value="N_methyl"/>
    <property type="match status" value="1"/>
</dbReference>
<dbReference type="NCBIfam" id="TIGR02532">
    <property type="entry name" value="IV_pilin_GFxxxE"/>
    <property type="match status" value="1"/>
</dbReference>
<dbReference type="PANTHER" id="PTHR39583">
    <property type="entry name" value="TYPE II SECRETION SYSTEM PROTEIN J-RELATED"/>
    <property type="match status" value="1"/>
</dbReference>
<dbReference type="AlphaFoldDB" id="A0A9X2WB83"/>
<sequence length="186" mass="20379">MQLNQRGFTLLETLIAMALSSVVLLSAGRLFPALQRGVLLQYQKENLHESLWQLVFSIGKNLQRAGYCHGTCTGKGLTLIKGGECVLVRWDINGNGRWEPPGHAEAEVTGFRLRNGSLETLKGAATCEGSGWEKITDPEIVVINHFSVTQLFRNSLQPLLEIQLSASLKGGAQPVSLRHIVVGYNL</sequence>
<dbReference type="PROSITE" id="PS00409">
    <property type="entry name" value="PROKAR_NTER_METHYL"/>
    <property type="match status" value="1"/>
</dbReference>
<dbReference type="PIRSF" id="PIRSF004525">
    <property type="entry name" value="Pilin_peptidase-dep_B_prd"/>
    <property type="match status" value="1"/>
</dbReference>
<keyword evidence="3" id="KW-0812">Transmembrane</keyword>
<reference evidence="6" key="1">
    <citation type="submission" date="2022-03" db="EMBL/GenBank/DDBJ databases">
        <title>Proposal of a novel genus Dryocolo and two novel species.</title>
        <authorList>
            <person name="Maddock D.W."/>
            <person name="Brady C.L."/>
            <person name="Denman S."/>
            <person name="Arnold D."/>
        </authorList>
    </citation>
    <scope>NUCLEOTIDE SEQUENCE</scope>
    <source>
        <strain evidence="6">H6W4</strain>
    </source>
</reference>
<accession>A0A9X2WB83</accession>
<dbReference type="InterPro" id="IPR016419">
    <property type="entry name" value="Prepilin_Pept-dep_B_prd"/>
</dbReference>